<dbReference type="AlphaFoldDB" id="A0A645BRT1"/>
<organism evidence="1">
    <name type="scientific">bioreactor metagenome</name>
    <dbReference type="NCBI Taxonomy" id="1076179"/>
    <lineage>
        <taxon>unclassified sequences</taxon>
        <taxon>metagenomes</taxon>
        <taxon>ecological metagenomes</taxon>
    </lineage>
</organism>
<dbReference type="EMBL" id="VSSQ01021621">
    <property type="protein sequence ID" value="MPM67321.1"/>
    <property type="molecule type" value="Genomic_DNA"/>
</dbReference>
<reference evidence="1" key="1">
    <citation type="submission" date="2019-08" db="EMBL/GenBank/DDBJ databases">
        <authorList>
            <person name="Kucharzyk K."/>
            <person name="Murdoch R.W."/>
            <person name="Higgins S."/>
            <person name="Loffler F."/>
        </authorList>
    </citation>
    <scope>NUCLEOTIDE SEQUENCE</scope>
</reference>
<evidence type="ECO:0000313" key="1">
    <source>
        <dbReference type="EMBL" id="MPM67321.1"/>
    </source>
</evidence>
<sequence>MEHSRLRLFQGAYRFADLSHGELVPRFQRQPVRFAAGILHVCSGAHGIACDPFHNGAQLFSEQLRALRQYGIIACEVEQIAHLNVCAILLHLRLNLALRKALARGSHALFEGERIDIRCKEFVAAEFHAFTAVSRYAAFLAIAGVDEPSLCNLKQSAVVKGFVAVGGACGVNRRVAVAHLSSSCVLESGLTAIAGGPFHLLHQLTKALAAHAAIIRCGGRRASAARALGQCASLADTRAHALHRVVFRLLGALFRRIDANARRRAIFTH</sequence>
<gene>
    <name evidence="1" type="ORF">SDC9_114243</name>
</gene>
<accession>A0A645BRT1</accession>
<protein>
    <submittedName>
        <fullName evidence="1">Uncharacterized protein</fullName>
    </submittedName>
</protein>
<proteinExistence type="predicted"/>
<name>A0A645BRT1_9ZZZZ</name>
<comment type="caution">
    <text evidence="1">The sequence shown here is derived from an EMBL/GenBank/DDBJ whole genome shotgun (WGS) entry which is preliminary data.</text>
</comment>